<evidence type="ECO:0000313" key="2">
    <source>
        <dbReference type="EMBL" id="GET44194.1"/>
    </source>
</evidence>
<dbReference type="AlphaFoldDB" id="A0AAV3XNU0"/>
<evidence type="ECO:0000313" key="3">
    <source>
        <dbReference type="Proteomes" id="UP001050975"/>
    </source>
</evidence>
<proteinExistence type="predicted"/>
<reference evidence="2" key="1">
    <citation type="submission" date="2019-10" db="EMBL/GenBank/DDBJ databases">
        <title>Draft genome sequece of Microseira wollei NIES-4236.</title>
        <authorList>
            <person name="Yamaguchi H."/>
            <person name="Suzuki S."/>
            <person name="Kawachi M."/>
        </authorList>
    </citation>
    <scope>NUCLEOTIDE SEQUENCE</scope>
    <source>
        <strain evidence="2">NIES-4236</strain>
    </source>
</reference>
<dbReference type="Pfam" id="PF22734">
    <property type="entry name" value="NNH2"/>
    <property type="match status" value="1"/>
</dbReference>
<dbReference type="EMBL" id="BLAY01000304">
    <property type="protein sequence ID" value="GET44194.1"/>
    <property type="molecule type" value="Genomic_DNA"/>
</dbReference>
<organism evidence="2 3">
    <name type="scientific">Microseira wollei NIES-4236</name>
    <dbReference type="NCBI Taxonomy" id="2530354"/>
    <lineage>
        <taxon>Bacteria</taxon>
        <taxon>Bacillati</taxon>
        <taxon>Cyanobacteriota</taxon>
        <taxon>Cyanophyceae</taxon>
        <taxon>Oscillatoriophycideae</taxon>
        <taxon>Aerosakkonematales</taxon>
        <taxon>Aerosakkonemataceae</taxon>
        <taxon>Microseira</taxon>
    </lineage>
</organism>
<name>A0AAV3XNU0_9CYAN</name>
<gene>
    <name evidence="2" type="ORF">MiSe_90200</name>
</gene>
<evidence type="ECO:0000259" key="1">
    <source>
        <dbReference type="Pfam" id="PF22734"/>
    </source>
</evidence>
<sequence>MDLLIVWGVAQAAGFVFKPILEDLAKDATKDWAKDIFKDSLKNVLRLPSKEPLDIAAGKAIKEFLQLVQQELEDADLDEKELQPYIKPFKQFIKDKTVAEILGSAFTEDCQILDTRTLALTWNKLNSDIAPKIQRTGKMPIPQ</sequence>
<protein>
    <submittedName>
        <fullName evidence="2">Signal transduction protein</fullName>
    </submittedName>
</protein>
<feature type="domain" description="NACHT N-terminal Helical" evidence="1">
    <location>
        <begin position="24"/>
        <end position="128"/>
    </location>
</feature>
<comment type="caution">
    <text evidence="2">The sequence shown here is derived from an EMBL/GenBank/DDBJ whole genome shotgun (WGS) entry which is preliminary data.</text>
</comment>
<dbReference type="InterPro" id="IPR054569">
    <property type="entry name" value="NNH2"/>
</dbReference>
<keyword evidence="3" id="KW-1185">Reference proteome</keyword>
<dbReference type="Proteomes" id="UP001050975">
    <property type="component" value="Unassembled WGS sequence"/>
</dbReference>
<accession>A0AAV3XNU0</accession>